<gene>
    <name evidence="2" type="ORF">K458DRAFT_92363</name>
</gene>
<feature type="region of interest" description="Disordered" evidence="1">
    <location>
        <begin position="94"/>
        <end position="113"/>
    </location>
</feature>
<reference evidence="2" key="1">
    <citation type="journal article" date="2020" name="Stud. Mycol.">
        <title>101 Dothideomycetes genomes: a test case for predicting lifestyles and emergence of pathogens.</title>
        <authorList>
            <person name="Haridas S."/>
            <person name="Albert R."/>
            <person name="Binder M."/>
            <person name="Bloem J."/>
            <person name="Labutti K."/>
            <person name="Salamov A."/>
            <person name="Andreopoulos B."/>
            <person name="Baker S."/>
            <person name="Barry K."/>
            <person name="Bills G."/>
            <person name="Bluhm B."/>
            <person name="Cannon C."/>
            <person name="Castanera R."/>
            <person name="Culley D."/>
            <person name="Daum C."/>
            <person name="Ezra D."/>
            <person name="Gonzalez J."/>
            <person name="Henrissat B."/>
            <person name="Kuo A."/>
            <person name="Liang C."/>
            <person name="Lipzen A."/>
            <person name="Lutzoni F."/>
            <person name="Magnuson J."/>
            <person name="Mondo S."/>
            <person name="Nolan M."/>
            <person name="Ohm R."/>
            <person name="Pangilinan J."/>
            <person name="Park H.-J."/>
            <person name="Ramirez L."/>
            <person name="Alfaro M."/>
            <person name="Sun H."/>
            <person name="Tritt A."/>
            <person name="Yoshinaga Y."/>
            <person name="Zwiers L.-H."/>
            <person name="Turgeon B."/>
            <person name="Goodwin S."/>
            <person name="Spatafora J."/>
            <person name="Crous P."/>
            <person name="Grigoriev I."/>
        </authorList>
    </citation>
    <scope>NUCLEOTIDE SEQUENCE</scope>
    <source>
        <strain evidence="2">CBS 122367</strain>
    </source>
</reference>
<proteinExistence type="predicted"/>
<organism evidence="2 3">
    <name type="scientific">Lentithecium fluviatile CBS 122367</name>
    <dbReference type="NCBI Taxonomy" id="1168545"/>
    <lineage>
        <taxon>Eukaryota</taxon>
        <taxon>Fungi</taxon>
        <taxon>Dikarya</taxon>
        <taxon>Ascomycota</taxon>
        <taxon>Pezizomycotina</taxon>
        <taxon>Dothideomycetes</taxon>
        <taxon>Pleosporomycetidae</taxon>
        <taxon>Pleosporales</taxon>
        <taxon>Massarineae</taxon>
        <taxon>Lentitheciaceae</taxon>
        <taxon>Lentithecium</taxon>
    </lineage>
</organism>
<evidence type="ECO:0000313" key="2">
    <source>
        <dbReference type="EMBL" id="KAF2680524.1"/>
    </source>
</evidence>
<protein>
    <submittedName>
        <fullName evidence="2">Uncharacterized protein</fullName>
    </submittedName>
</protein>
<dbReference type="EMBL" id="MU005596">
    <property type="protein sequence ID" value="KAF2680524.1"/>
    <property type="molecule type" value="Genomic_DNA"/>
</dbReference>
<name>A0A6G1IQJ7_9PLEO</name>
<accession>A0A6G1IQJ7</accession>
<evidence type="ECO:0000313" key="3">
    <source>
        <dbReference type="Proteomes" id="UP000799291"/>
    </source>
</evidence>
<dbReference type="Proteomes" id="UP000799291">
    <property type="component" value="Unassembled WGS sequence"/>
</dbReference>
<dbReference type="AlphaFoldDB" id="A0A6G1IQJ7"/>
<evidence type="ECO:0000256" key="1">
    <source>
        <dbReference type="SAM" id="MobiDB-lite"/>
    </source>
</evidence>
<keyword evidence="3" id="KW-1185">Reference proteome</keyword>
<sequence>MPGACRWTPIGNHIMPYVSGYSLGWEGGLETPPMRVCPLRVAYVVHQGRSVVEIVHEEDPLGALETELKTAPYEWAVSLAYAFENVGRIVRERSSRSEDTHSTIPQNVPDNDHRPVVLRARTGLPCLRRTARSRGSSHIKIGQLDSLTKSSCGRSWIDHIAPMSRTCPCASCCYTMSLTKRLRATSLYHRSRGSH</sequence>